<dbReference type="GO" id="GO:0006355">
    <property type="term" value="P:regulation of DNA-templated transcription"/>
    <property type="evidence" value="ECO:0007669"/>
    <property type="project" value="InterPro"/>
</dbReference>
<comment type="caution">
    <text evidence="1">The sequence shown here is derived from an EMBL/GenBank/DDBJ whole genome shotgun (WGS) entry which is preliminary data.</text>
</comment>
<sequence>MIDSILTDFLSREEQVEADLANGYQEMAALNTEICHEFIACENEADAQIR</sequence>
<name>A0A0R1QI73_9LACO</name>
<organism evidence="1 2">
    <name type="scientific">Lacticaseibacillus manihotivorans DSM 13343 = JCM 12514</name>
    <dbReference type="NCBI Taxonomy" id="1423769"/>
    <lineage>
        <taxon>Bacteria</taxon>
        <taxon>Bacillati</taxon>
        <taxon>Bacillota</taxon>
        <taxon>Bacilli</taxon>
        <taxon>Lactobacillales</taxon>
        <taxon>Lactobacillaceae</taxon>
        <taxon>Lacticaseibacillus</taxon>
    </lineage>
</organism>
<accession>A0A0R1QI73</accession>
<evidence type="ECO:0000313" key="2">
    <source>
        <dbReference type="Proteomes" id="UP000051790"/>
    </source>
</evidence>
<dbReference type="Proteomes" id="UP000051790">
    <property type="component" value="Unassembled WGS sequence"/>
</dbReference>
<dbReference type="InterPro" id="IPR013321">
    <property type="entry name" value="Arc_rbn_hlx_hlx"/>
</dbReference>
<reference evidence="1 2" key="1">
    <citation type="journal article" date="2015" name="Genome Announc.">
        <title>Expanding the biotechnology potential of lactobacilli through comparative genomics of 213 strains and associated genera.</title>
        <authorList>
            <person name="Sun Z."/>
            <person name="Harris H.M."/>
            <person name="McCann A."/>
            <person name="Guo C."/>
            <person name="Argimon S."/>
            <person name="Zhang W."/>
            <person name="Yang X."/>
            <person name="Jeffery I.B."/>
            <person name="Cooney J.C."/>
            <person name="Kagawa T.F."/>
            <person name="Liu W."/>
            <person name="Song Y."/>
            <person name="Salvetti E."/>
            <person name="Wrobel A."/>
            <person name="Rasinkangas P."/>
            <person name="Parkhill J."/>
            <person name="Rea M.C."/>
            <person name="O'Sullivan O."/>
            <person name="Ritari J."/>
            <person name="Douillard F.P."/>
            <person name="Paul Ross R."/>
            <person name="Yang R."/>
            <person name="Briner A.E."/>
            <person name="Felis G.E."/>
            <person name="de Vos W.M."/>
            <person name="Barrangou R."/>
            <person name="Klaenhammer T.R."/>
            <person name="Caufield P.W."/>
            <person name="Cui Y."/>
            <person name="Zhang H."/>
            <person name="O'Toole P.W."/>
        </authorList>
    </citation>
    <scope>NUCLEOTIDE SEQUENCE [LARGE SCALE GENOMIC DNA]</scope>
    <source>
        <strain evidence="1 2">DSM 13343</strain>
    </source>
</reference>
<dbReference type="PATRIC" id="fig|1423769.4.peg.1160"/>
<evidence type="ECO:0000313" key="1">
    <source>
        <dbReference type="EMBL" id="KRL44495.1"/>
    </source>
</evidence>
<keyword evidence="2" id="KW-1185">Reference proteome</keyword>
<dbReference type="EMBL" id="AZEU01000151">
    <property type="protein sequence ID" value="KRL44495.1"/>
    <property type="molecule type" value="Genomic_DNA"/>
</dbReference>
<protein>
    <submittedName>
        <fullName evidence="1">Uncharacterized protein</fullName>
    </submittedName>
</protein>
<gene>
    <name evidence="1" type="ORF">FD01_GL001070</name>
</gene>
<dbReference type="Gene3D" id="1.10.1220.10">
    <property type="entry name" value="Met repressor-like"/>
    <property type="match status" value="1"/>
</dbReference>
<dbReference type="AlphaFoldDB" id="A0A0R1QI73"/>
<proteinExistence type="predicted"/>